<dbReference type="RefSeq" id="WP_007574687.1">
    <property type="nucleotide sequence ID" value="NZ_AGUD01000192.1"/>
</dbReference>
<dbReference type="PANTHER" id="PTHR30055:SF153">
    <property type="entry name" value="HTH-TYPE TRANSCRIPTIONAL REPRESSOR RV3405C"/>
    <property type="match status" value="1"/>
</dbReference>
<name>H0E5M6_9ACTN</name>
<dbReference type="SUPFAM" id="SSF46689">
    <property type="entry name" value="Homeodomain-like"/>
    <property type="match status" value="1"/>
</dbReference>
<dbReference type="Gene3D" id="1.10.357.10">
    <property type="entry name" value="Tetracycline Repressor, domain 2"/>
    <property type="match status" value="1"/>
</dbReference>
<proteinExistence type="predicted"/>
<reference evidence="4 5" key="1">
    <citation type="journal article" date="2013" name="Biodegradation">
        <title>Quantitative proteomic analysis of ibuprofen-degrading Patulibacter sp. strain I11.</title>
        <authorList>
            <person name="Almeida B."/>
            <person name="Kjeldal H."/>
            <person name="Lolas I."/>
            <person name="Knudsen A.D."/>
            <person name="Carvalho G."/>
            <person name="Nielsen K.L."/>
            <person name="Barreto Crespo M.T."/>
            <person name="Stensballe A."/>
            <person name="Nielsen J.L."/>
        </authorList>
    </citation>
    <scope>NUCLEOTIDE SEQUENCE [LARGE SCALE GENOMIC DNA]</scope>
    <source>
        <strain evidence="4 5">I11</strain>
    </source>
</reference>
<dbReference type="InterPro" id="IPR001647">
    <property type="entry name" value="HTH_TetR"/>
</dbReference>
<dbReference type="PROSITE" id="PS50977">
    <property type="entry name" value="HTH_TETR_2"/>
    <property type="match status" value="1"/>
</dbReference>
<keyword evidence="5" id="KW-1185">Reference proteome</keyword>
<dbReference type="EMBL" id="AGUD01000192">
    <property type="protein sequence ID" value="EHN10989.1"/>
    <property type="molecule type" value="Genomic_DNA"/>
</dbReference>
<dbReference type="Pfam" id="PF00440">
    <property type="entry name" value="TetR_N"/>
    <property type="match status" value="1"/>
</dbReference>
<evidence type="ECO:0000313" key="5">
    <source>
        <dbReference type="Proteomes" id="UP000005143"/>
    </source>
</evidence>
<dbReference type="AlphaFoldDB" id="H0E5M6"/>
<feature type="domain" description="HTH tetR-type" evidence="3">
    <location>
        <begin position="9"/>
        <end position="69"/>
    </location>
</feature>
<protein>
    <submittedName>
        <fullName evidence="4">Transcriptional regulator TetR family</fullName>
    </submittedName>
</protein>
<evidence type="ECO:0000256" key="2">
    <source>
        <dbReference type="PROSITE-ProRule" id="PRU00335"/>
    </source>
</evidence>
<accession>H0E5M6</accession>
<dbReference type="GO" id="GO:0003700">
    <property type="term" value="F:DNA-binding transcription factor activity"/>
    <property type="evidence" value="ECO:0007669"/>
    <property type="project" value="TreeGrafter"/>
</dbReference>
<sequence length="202" mass="21654">MSTAEPAAATTVDRILDACAEQAVDVGLRRVTMEDVARRAGLARVTLYAHFPSKRAVLDATFAREVERFNAYVARVVERFDDPGERIVQTFVRTCRGLRANRIVGRALRSDPAEFLALMAGDSPVMADAIGWCADHLRAAVAATPYEAMDADATAEVLTRLAQSLLISPPSGFDLDSDEGAAAVARAWILPGVHASMAAVEP</sequence>
<evidence type="ECO:0000259" key="3">
    <source>
        <dbReference type="PROSITE" id="PS50977"/>
    </source>
</evidence>
<dbReference type="PANTHER" id="PTHR30055">
    <property type="entry name" value="HTH-TYPE TRANSCRIPTIONAL REGULATOR RUTR"/>
    <property type="match status" value="1"/>
</dbReference>
<gene>
    <name evidence="4" type="ORF">PAI11_21210</name>
</gene>
<dbReference type="GO" id="GO:0000976">
    <property type="term" value="F:transcription cis-regulatory region binding"/>
    <property type="evidence" value="ECO:0007669"/>
    <property type="project" value="TreeGrafter"/>
</dbReference>
<comment type="caution">
    <text evidence="4">The sequence shown here is derived from an EMBL/GenBank/DDBJ whole genome shotgun (WGS) entry which is preliminary data.</text>
</comment>
<evidence type="ECO:0000313" key="4">
    <source>
        <dbReference type="EMBL" id="EHN10989.1"/>
    </source>
</evidence>
<organism evidence="4 5">
    <name type="scientific">Patulibacter medicamentivorans</name>
    <dbReference type="NCBI Taxonomy" id="1097667"/>
    <lineage>
        <taxon>Bacteria</taxon>
        <taxon>Bacillati</taxon>
        <taxon>Actinomycetota</taxon>
        <taxon>Thermoleophilia</taxon>
        <taxon>Solirubrobacterales</taxon>
        <taxon>Patulibacteraceae</taxon>
        <taxon>Patulibacter</taxon>
    </lineage>
</organism>
<keyword evidence="1 2" id="KW-0238">DNA-binding</keyword>
<evidence type="ECO:0000256" key="1">
    <source>
        <dbReference type="ARBA" id="ARBA00023125"/>
    </source>
</evidence>
<dbReference type="Proteomes" id="UP000005143">
    <property type="component" value="Unassembled WGS sequence"/>
</dbReference>
<dbReference type="InterPro" id="IPR050109">
    <property type="entry name" value="HTH-type_TetR-like_transc_reg"/>
</dbReference>
<dbReference type="PATRIC" id="fig|1097667.3.peg.2103"/>
<dbReference type="PRINTS" id="PR00455">
    <property type="entry name" value="HTHTETR"/>
</dbReference>
<dbReference type="InterPro" id="IPR009057">
    <property type="entry name" value="Homeodomain-like_sf"/>
</dbReference>
<feature type="DNA-binding region" description="H-T-H motif" evidence="2">
    <location>
        <begin position="32"/>
        <end position="51"/>
    </location>
</feature>